<sequence>MSYPQPPEQPPPGAPQYAPPVFVAPQSQPLGFTPPQAPKKSGAGKIVAGVLGLVLLLCLGGAALFAFPIISDQGATIALPAKIGNLVLDDGPEGKKAVDAMSSAGGSIAGHESKGALYRDGDKPVIFFGATGLNVNLKGQLDDAFKAMNATGGVDIDAGDLGGYIRCGTIAAQGDSPACVWIDHGSIGLAIFVKGDKATAGQLFQEMHRAMLSR</sequence>
<feature type="compositionally biased region" description="Pro residues" evidence="1">
    <location>
        <begin position="1"/>
        <end position="18"/>
    </location>
</feature>
<dbReference type="Proteomes" id="UP000622552">
    <property type="component" value="Unassembled WGS sequence"/>
</dbReference>
<organism evidence="3 4">
    <name type="scientific">Longispora fulva</name>
    <dbReference type="NCBI Taxonomy" id="619741"/>
    <lineage>
        <taxon>Bacteria</taxon>
        <taxon>Bacillati</taxon>
        <taxon>Actinomycetota</taxon>
        <taxon>Actinomycetes</taxon>
        <taxon>Micromonosporales</taxon>
        <taxon>Micromonosporaceae</taxon>
        <taxon>Longispora</taxon>
    </lineage>
</organism>
<comment type="caution">
    <text evidence="3">The sequence shown here is derived from an EMBL/GenBank/DDBJ whole genome shotgun (WGS) entry which is preliminary data.</text>
</comment>
<dbReference type="AlphaFoldDB" id="A0A8J7GXB7"/>
<keyword evidence="4" id="KW-1185">Reference proteome</keyword>
<dbReference type="EMBL" id="JADOUF010000001">
    <property type="protein sequence ID" value="MBG6140774.1"/>
    <property type="molecule type" value="Genomic_DNA"/>
</dbReference>
<feature type="region of interest" description="Disordered" evidence="1">
    <location>
        <begin position="1"/>
        <end position="38"/>
    </location>
</feature>
<evidence type="ECO:0000313" key="3">
    <source>
        <dbReference type="EMBL" id="MBG6140774.1"/>
    </source>
</evidence>
<dbReference type="RefSeq" id="WP_197007284.1">
    <property type="nucleotide sequence ID" value="NZ_BONS01000019.1"/>
</dbReference>
<proteinExistence type="predicted"/>
<keyword evidence="2" id="KW-0812">Transmembrane</keyword>
<keyword evidence="2" id="KW-0472">Membrane</keyword>
<evidence type="ECO:0000256" key="1">
    <source>
        <dbReference type="SAM" id="MobiDB-lite"/>
    </source>
</evidence>
<feature type="transmembrane region" description="Helical" evidence="2">
    <location>
        <begin position="46"/>
        <end position="70"/>
    </location>
</feature>
<keyword evidence="2" id="KW-1133">Transmembrane helix</keyword>
<evidence type="ECO:0000256" key="2">
    <source>
        <dbReference type="SAM" id="Phobius"/>
    </source>
</evidence>
<evidence type="ECO:0000313" key="4">
    <source>
        <dbReference type="Proteomes" id="UP000622552"/>
    </source>
</evidence>
<gene>
    <name evidence="3" type="ORF">IW245_006968</name>
</gene>
<reference evidence="3" key="1">
    <citation type="submission" date="2020-11" db="EMBL/GenBank/DDBJ databases">
        <title>Sequencing the genomes of 1000 actinobacteria strains.</title>
        <authorList>
            <person name="Klenk H.-P."/>
        </authorList>
    </citation>
    <scope>NUCLEOTIDE SEQUENCE</scope>
    <source>
        <strain evidence="3">DSM 45356</strain>
    </source>
</reference>
<name>A0A8J7GXB7_9ACTN</name>
<protein>
    <submittedName>
        <fullName evidence="3">Uncharacterized protein</fullName>
    </submittedName>
</protein>
<accession>A0A8J7GXB7</accession>